<name>A0A6A6VEA1_9PLEO</name>
<proteinExistence type="predicted"/>
<sequence>MSTSDSESPVSLSIPRHTPPPTDVFPAPRKHPNLDHIPFINDLMGEPYFNPSGPGPLRYRRPQSTVVSTHDEPTGDLESSTAEPSGVSGPIMEILEREKIEREEKEEMRRREREERERREREIQEMERKEDEALEVARREGERQFALMMGRQRWRGREGERVISELMMKRDREREMERKMREKREEEVQEREEEIQKKEKEIQRREKEIRQREAGAWVSVSILVLCIAFLVLHHEEKVAWLSGGFVVLSLFALGILYAA</sequence>
<keyword evidence="3" id="KW-1133">Transmembrane helix</keyword>
<gene>
    <name evidence="4" type="ORF">M011DRAFT_477140</name>
</gene>
<feature type="region of interest" description="Disordered" evidence="2">
    <location>
        <begin position="1"/>
        <end position="31"/>
    </location>
</feature>
<feature type="coiled-coil region" evidence="1">
    <location>
        <begin position="166"/>
        <end position="215"/>
    </location>
</feature>
<evidence type="ECO:0000256" key="3">
    <source>
        <dbReference type="SAM" id="Phobius"/>
    </source>
</evidence>
<protein>
    <submittedName>
        <fullName evidence="4">Uncharacterized protein</fullName>
    </submittedName>
</protein>
<feature type="region of interest" description="Disordered" evidence="2">
    <location>
        <begin position="45"/>
        <end position="120"/>
    </location>
</feature>
<keyword evidence="3" id="KW-0472">Membrane</keyword>
<evidence type="ECO:0000256" key="1">
    <source>
        <dbReference type="SAM" id="Coils"/>
    </source>
</evidence>
<accession>A0A6A6VEA1</accession>
<evidence type="ECO:0000313" key="5">
    <source>
        <dbReference type="Proteomes" id="UP000799440"/>
    </source>
</evidence>
<feature type="transmembrane region" description="Helical" evidence="3">
    <location>
        <begin position="214"/>
        <end position="232"/>
    </location>
</feature>
<dbReference type="EMBL" id="MU006572">
    <property type="protein sequence ID" value="KAF2747501.1"/>
    <property type="molecule type" value="Genomic_DNA"/>
</dbReference>
<evidence type="ECO:0000256" key="2">
    <source>
        <dbReference type="SAM" id="MobiDB-lite"/>
    </source>
</evidence>
<feature type="transmembrane region" description="Helical" evidence="3">
    <location>
        <begin position="238"/>
        <end position="258"/>
    </location>
</feature>
<dbReference type="AlphaFoldDB" id="A0A6A6VEA1"/>
<dbReference type="Proteomes" id="UP000799440">
    <property type="component" value="Unassembled WGS sequence"/>
</dbReference>
<keyword evidence="5" id="KW-1185">Reference proteome</keyword>
<keyword evidence="1" id="KW-0175">Coiled coil</keyword>
<organism evidence="4 5">
    <name type="scientific">Sporormia fimetaria CBS 119925</name>
    <dbReference type="NCBI Taxonomy" id="1340428"/>
    <lineage>
        <taxon>Eukaryota</taxon>
        <taxon>Fungi</taxon>
        <taxon>Dikarya</taxon>
        <taxon>Ascomycota</taxon>
        <taxon>Pezizomycotina</taxon>
        <taxon>Dothideomycetes</taxon>
        <taxon>Pleosporomycetidae</taxon>
        <taxon>Pleosporales</taxon>
        <taxon>Sporormiaceae</taxon>
        <taxon>Sporormia</taxon>
    </lineage>
</organism>
<evidence type="ECO:0000313" key="4">
    <source>
        <dbReference type="EMBL" id="KAF2747501.1"/>
    </source>
</evidence>
<feature type="compositionally biased region" description="Polar residues" evidence="2">
    <location>
        <begin position="1"/>
        <end position="11"/>
    </location>
</feature>
<keyword evidence="3" id="KW-0812">Transmembrane</keyword>
<feature type="compositionally biased region" description="Basic and acidic residues" evidence="2">
    <location>
        <begin position="94"/>
        <end position="120"/>
    </location>
</feature>
<reference evidence="4" key="1">
    <citation type="journal article" date="2020" name="Stud. Mycol.">
        <title>101 Dothideomycetes genomes: a test case for predicting lifestyles and emergence of pathogens.</title>
        <authorList>
            <person name="Haridas S."/>
            <person name="Albert R."/>
            <person name="Binder M."/>
            <person name="Bloem J."/>
            <person name="Labutti K."/>
            <person name="Salamov A."/>
            <person name="Andreopoulos B."/>
            <person name="Baker S."/>
            <person name="Barry K."/>
            <person name="Bills G."/>
            <person name="Bluhm B."/>
            <person name="Cannon C."/>
            <person name="Castanera R."/>
            <person name="Culley D."/>
            <person name="Daum C."/>
            <person name="Ezra D."/>
            <person name="Gonzalez J."/>
            <person name="Henrissat B."/>
            <person name="Kuo A."/>
            <person name="Liang C."/>
            <person name="Lipzen A."/>
            <person name="Lutzoni F."/>
            <person name="Magnuson J."/>
            <person name="Mondo S."/>
            <person name="Nolan M."/>
            <person name="Ohm R."/>
            <person name="Pangilinan J."/>
            <person name="Park H.-J."/>
            <person name="Ramirez L."/>
            <person name="Alfaro M."/>
            <person name="Sun H."/>
            <person name="Tritt A."/>
            <person name="Yoshinaga Y."/>
            <person name="Zwiers L.-H."/>
            <person name="Turgeon B."/>
            <person name="Goodwin S."/>
            <person name="Spatafora J."/>
            <person name="Crous P."/>
            <person name="Grigoriev I."/>
        </authorList>
    </citation>
    <scope>NUCLEOTIDE SEQUENCE</scope>
    <source>
        <strain evidence="4">CBS 119925</strain>
    </source>
</reference>